<dbReference type="AlphaFoldDB" id="A0A316U742"/>
<feature type="region of interest" description="Disordered" evidence="1">
    <location>
        <begin position="1"/>
        <end position="22"/>
    </location>
</feature>
<sequence>MPLEASDLPIPPPLGPAHLEAPDLSTKQPPLQVFHCPFDLIPQNLAVVRRETVNDADAECLAFRSADSPSVVDANKAQRIAALKIFMMICGTRRGQMFVQCRAVKSLCRALALLCDNPSVKAASRIPGTPVIRTSRTWTSADMATPLLAGEGSCS</sequence>
<dbReference type="Proteomes" id="UP000245942">
    <property type="component" value="Unassembled WGS sequence"/>
</dbReference>
<proteinExistence type="predicted"/>
<organism evidence="2 3">
    <name type="scientific">Pseudomicrostroma glucosiphilum</name>
    <dbReference type="NCBI Taxonomy" id="1684307"/>
    <lineage>
        <taxon>Eukaryota</taxon>
        <taxon>Fungi</taxon>
        <taxon>Dikarya</taxon>
        <taxon>Basidiomycota</taxon>
        <taxon>Ustilaginomycotina</taxon>
        <taxon>Exobasidiomycetes</taxon>
        <taxon>Microstromatales</taxon>
        <taxon>Microstromatales incertae sedis</taxon>
        <taxon>Pseudomicrostroma</taxon>
    </lineage>
</organism>
<dbReference type="RefSeq" id="XP_025347333.1">
    <property type="nucleotide sequence ID" value="XM_025489826.1"/>
</dbReference>
<accession>A0A316U742</accession>
<evidence type="ECO:0000256" key="1">
    <source>
        <dbReference type="SAM" id="MobiDB-lite"/>
    </source>
</evidence>
<reference evidence="2 3" key="1">
    <citation type="journal article" date="2018" name="Mol. Biol. Evol.">
        <title>Broad Genomic Sampling Reveals a Smut Pathogenic Ancestry of the Fungal Clade Ustilaginomycotina.</title>
        <authorList>
            <person name="Kijpornyongpan T."/>
            <person name="Mondo S.J."/>
            <person name="Barry K."/>
            <person name="Sandor L."/>
            <person name="Lee J."/>
            <person name="Lipzen A."/>
            <person name="Pangilinan J."/>
            <person name="LaButti K."/>
            <person name="Hainaut M."/>
            <person name="Henrissat B."/>
            <person name="Grigoriev I.V."/>
            <person name="Spatafora J.W."/>
            <person name="Aime M.C."/>
        </authorList>
    </citation>
    <scope>NUCLEOTIDE SEQUENCE [LARGE SCALE GENOMIC DNA]</scope>
    <source>
        <strain evidence="2 3">MCA 4718</strain>
    </source>
</reference>
<name>A0A316U742_9BASI</name>
<evidence type="ECO:0000313" key="3">
    <source>
        <dbReference type="Proteomes" id="UP000245942"/>
    </source>
</evidence>
<protein>
    <submittedName>
        <fullName evidence="2">Uncharacterized protein</fullName>
    </submittedName>
</protein>
<dbReference type="EMBL" id="KZ819329">
    <property type="protein sequence ID" value="PWN20173.1"/>
    <property type="molecule type" value="Genomic_DNA"/>
</dbReference>
<keyword evidence="3" id="KW-1185">Reference proteome</keyword>
<dbReference type="GeneID" id="37011560"/>
<evidence type="ECO:0000313" key="2">
    <source>
        <dbReference type="EMBL" id="PWN20173.1"/>
    </source>
</evidence>
<gene>
    <name evidence="2" type="ORF">BCV69DRAFT_222318</name>
</gene>